<comment type="similarity">
    <text evidence="6">Belongs to the DEAD box helicase family.</text>
</comment>
<keyword evidence="2 6" id="KW-0378">Hydrolase</keyword>
<feature type="region of interest" description="Disordered" evidence="8">
    <location>
        <begin position="1"/>
        <end position="21"/>
    </location>
</feature>
<evidence type="ECO:0000313" key="11">
    <source>
        <dbReference type="EMBL" id="KAK7231765.1"/>
    </source>
</evidence>
<dbReference type="SUPFAM" id="SSF52540">
    <property type="entry name" value="P-loop containing nucleoside triphosphate hydrolases"/>
    <property type="match status" value="1"/>
</dbReference>
<feature type="region of interest" description="Disordered" evidence="8">
    <location>
        <begin position="68"/>
        <end position="122"/>
    </location>
</feature>
<dbReference type="InterPro" id="IPR027417">
    <property type="entry name" value="P-loop_NTPase"/>
</dbReference>
<dbReference type="InterPro" id="IPR000629">
    <property type="entry name" value="RNA-helicase_DEAD-box_CS"/>
</dbReference>
<evidence type="ECO:0000313" key="12">
    <source>
        <dbReference type="Proteomes" id="UP001363151"/>
    </source>
</evidence>
<dbReference type="SMART" id="SM00490">
    <property type="entry name" value="HELICc"/>
    <property type="match status" value="1"/>
</dbReference>
<dbReference type="PROSITE" id="PS00039">
    <property type="entry name" value="DEAD_ATP_HELICASE"/>
    <property type="match status" value="1"/>
</dbReference>
<keyword evidence="1 6" id="KW-0547">Nucleotide-binding</keyword>
<dbReference type="EMBL" id="JBBJCI010000374">
    <property type="protein sequence ID" value="KAK7231765.1"/>
    <property type="molecule type" value="Genomic_DNA"/>
</dbReference>
<evidence type="ECO:0000256" key="2">
    <source>
        <dbReference type="ARBA" id="ARBA00022801"/>
    </source>
</evidence>
<dbReference type="Gene3D" id="3.40.50.300">
    <property type="entry name" value="P-loop containing nucleotide triphosphate hydrolases"/>
    <property type="match status" value="2"/>
</dbReference>
<reference evidence="11 12" key="1">
    <citation type="submission" date="2024-03" db="EMBL/GenBank/DDBJ databases">
        <title>Aureococcus anophagefferens CCMP1851 and Kratosvirus quantuckense: Draft genome of a second virus-susceptible host strain in the model system.</title>
        <authorList>
            <person name="Chase E."/>
            <person name="Truchon A.R."/>
            <person name="Schepens W."/>
            <person name="Wilhelm S.W."/>
        </authorList>
    </citation>
    <scope>NUCLEOTIDE SEQUENCE [LARGE SCALE GENOMIC DNA]</scope>
    <source>
        <strain evidence="11 12">CCMP1851</strain>
    </source>
</reference>
<gene>
    <name evidence="11" type="ORF">SO694_000890131</name>
</gene>
<keyword evidence="4 6" id="KW-0067">ATP-binding</keyword>
<dbReference type="PROSITE" id="PS51194">
    <property type="entry name" value="HELICASE_CTER"/>
    <property type="match status" value="1"/>
</dbReference>
<name>A0ABR1FIY4_AURAN</name>
<dbReference type="PANTHER" id="PTHR24031">
    <property type="entry name" value="RNA HELICASE"/>
    <property type="match status" value="1"/>
</dbReference>
<feature type="non-terminal residue" evidence="11">
    <location>
        <position position="593"/>
    </location>
</feature>
<keyword evidence="3 6" id="KW-0347">Helicase</keyword>
<organism evidence="11 12">
    <name type="scientific">Aureococcus anophagefferens</name>
    <name type="common">Harmful bloom alga</name>
    <dbReference type="NCBI Taxonomy" id="44056"/>
    <lineage>
        <taxon>Eukaryota</taxon>
        <taxon>Sar</taxon>
        <taxon>Stramenopiles</taxon>
        <taxon>Ochrophyta</taxon>
        <taxon>Pelagophyceae</taxon>
        <taxon>Pelagomonadales</taxon>
        <taxon>Pelagomonadaceae</taxon>
        <taxon>Aureococcus</taxon>
    </lineage>
</organism>
<feature type="compositionally biased region" description="Basic residues" evidence="8">
    <location>
        <begin position="1"/>
        <end position="13"/>
    </location>
</feature>
<comment type="catalytic activity">
    <reaction evidence="7">
        <text>ATP + H2O = ADP + phosphate + H(+)</text>
        <dbReference type="Rhea" id="RHEA:13065"/>
        <dbReference type="ChEBI" id="CHEBI:15377"/>
        <dbReference type="ChEBI" id="CHEBI:15378"/>
        <dbReference type="ChEBI" id="CHEBI:30616"/>
        <dbReference type="ChEBI" id="CHEBI:43474"/>
        <dbReference type="ChEBI" id="CHEBI:456216"/>
        <dbReference type="EC" id="3.6.4.13"/>
    </reaction>
</comment>
<dbReference type="InterPro" id="IPR011545">
    <property type="entry name" value="DEAD/DEAH_box_helicase_dom"/>
</dbReference>
<keyword evidence="5 7" id="KW-0694">RNA-binding</keyword>
<accession>A0ABR1FIY4</accession>
<dbReference type="InterPro" id="IPR014001">
    <property type="entry name" value="Helicase_ATP-bd"/>
</dbReference>
<evidence type="ECO:0000256" key="7">
    <source>
        <dbReference type="RuleBase" id="RU365068"/>
    </source>
</evidence>
<feature type="compositionally biased region" description="Basic residues" evidence="8">
    <location>
        <begin position="86"/>
        <end position="97"/>
    </location>
</feature>
<dbReference type="Proteomes" id="UP001363151">
    <property type="component" value="Unassembled WGS sequence"/>
</dbReference>
<dbReference type="GO" id="GO:0004386">
    <property type="term" value="F:helicase activity"/>
    <property type="evidence" value="ECO:0007669"/>
    <property type="project" value="UniProtKB-KW"/>
</dbReference>
<comment type="domain">
    <text evidence="7">The Q motif is unique to and characteristic of the DEAD box family of RNA helicases and controls ATP binding and hydrolysis.</text>
</comment>
<dbReference type="PROSITE" id="PS51192">
    <property type="entry name" value="HELICASE_ATP_BIND_1"/>
    <property type="match status" value="1"/>
</dbReference>
<feature type="compositionally biased region" description="Pro residues" evidence="8">
    <location>
        <begin position="106"/>
        <end position="115"/>
    </location>
</feature>
<evidence type="ECO:0000256" key="3">
    <source>
        <dbReference type="ARBA" id="ARBA00022806"/>
    </source>
</evidence>
<protein>
    <recommendedName>
        <fullName evidence="7">ATP-dependent RNA helicase</fullName>
        <ecNumber evidence="7">3.6.4.13</ecNumber>
    </recommendedName>
</protein>
<evidence type="ECO:0000259" key="10">
    <source>
        <dbReference type="PROSITE" id="PS51194"/>
    </source>
</evidence>
<dbReference type="EC" id="3.6.4.13" evidence="7"/>
<dbReference type="Pfam" id="PF00271">
    <property type="entry name" value="Helicase_C"/>
    <property type="match status" value="1"/>
</dbReference>
<dbReference type="Pfam" id="PF00270">
    <property type="entry name" value="DEAD"/>
    <property type="match status" value="1"/>
</dbReference>
<dbReference type="SMART" id="SM00487">
    <property type="entry name" value="DEXDc"/>
    <property type="match status" value="1"/>
</dbReference>
<evidence type="ECO:0000256" key="5">
    <source>
        <dbReference type="ARBA" id="ARBA00022884"/>
    </source>
</evidence>
<evidence type="ECO:0000259" key="9">
    <source>
        <dbReference type="PROSITE" id="PS51192"/>
    </source>
</evidence>
<comment type="caution">
    <text evidence="11">The sequence shown here is derived from an EMBL/GenBank/DDBJ whole genome shotgun (WGS) entry which is preliminary data.</text>
</comment>
<feature type="domain" description="Helicase C-terminal" evidence="10">
    <location>
        <begin position="423"/>
        <end position="573"/>
    </location>
</feature>
<dbReference type="CDD" id="cd18787">
    <property type="entry name" value="SF2_C_DEAD"/>
    <property type="match status" value="1"/>
</dbReference>
<proteinExistence type="inferred from homology"/>
<evidence type="ECO:0000256" key="8">
    <source>
        <dbReference type="SAM" id="MobiDB-lite"/>
    </source>
</evidence>
<feature type="domain" description="Helicase ATP-binding" evidence="9">
    <location>
        <begin position="158"/>
        <end position="351"/>
    </location>
</feature>
<dbReference type="InterPro" id="IPR001650">
    <property type="entry name" value="Helicase_C-like"/>
</dbReference>
<sequence>MKGKAALQKKLKAKAASGGGMRRRITNWDTAAWTAVEKPEEFWEGVDDAAVMGLEEIPGDVYAKLARGEPARRTPADAAAAEALPPKKKKKKKKKQQQPREEEPPAGAPTTPPSGSPAWRRLVPAGPWRDQALHETLLASVARLGFSAPTPCQAAVLPLATHRGKDVVCAAETGSGKTLAFALPLLHDALAHAEAGAVRSVVLAPTRELAAQIAAHALALLPEGHPARGRAVCCVVGGLSEQKQERVLAKGPPIVVATPGRLWELVDGGKAAPVRRALEERTLRFLVLDEADRMLEPGAFDELAKLAAAYLIDDPAKPKPKKRWQTLVFSATLALKKDALGKKEKFRKKRNDRGDVDGAGLLERVAPLRSPSRGALEVVDLTTADGAPADAAADADAPAAEPEKLALPAGLDVSALKVVDAEKLGALFAILQRGDRGRAVVFTNAIASTRRLATALHDLKVPGVASLHAAMQQRARLKAVDRFAGDARGVLVATDVAARGLDVKGVRTVVHFDVAATLKLFVHRAGRTARAGAAGSSISIVGPKDAAKHAAIAAELERPFSRHDLDQKLFAAALERSKLAAQLSKEADEAARA</sequence>
<evidence type="ECO:0000256" key="6">
    <source>
        <dbReference type="RuleBase" id="RU000492"/>
    </source>
</evidence>
<keyword evidence="12" id="KW-1185">Reference proteome</keyword>
<evidence type="ECO:0000256" key="4">
    <source>
        <dbReference type="ARBA" id="ARBA00022840"/>
    </source>
</evidence>
<comment type="function">
    <text evidence="7">RNA helicase.</text>
</comment>
<evidence type="ECO:0000256" key="1">
    <source>
        <dbReference type="ARBA" id="ARBA00022741"/>
    </source>
</evidence>